<keyword evidence="1" id="KW-1133">Transmembrane helix</keyword>
<evidence type="ECO:0000313" key="2">
    <source>
        <dbReference type="EMBL" id="CAB4991152.1"/>
    </source>
</evidence>
<evidence type="ECO:0000256" key="1">
    <source>
        <dbReference type="SAM" id="Phobius"/>
    </source>
</evidence>
<proteinExistence type="predicted"/>
<protein>
    <submittedName>
        <fullName evidence="2">Unannotated protein</fullName>
    </submittedName>
</protein>
<keyword evidence="1" id="KW-0472">Membrane</keyword>
<dbReference type="InterPro" id="IPR008407">
    <property type="entry name" value="Brnchd-chn_aa_trnsp_AzlD"/>
</dbReference>
<accession>A0A6J7NK70</accession>
<feature type="transmembrane region" description="Helical" evidence="1">
    <location>
        <begin position="39"/>
        <end position="57"/>
    </location>
</feature>
<gene>
    <name evidence="2" type="ORF">UFOPK4020_00261</name>
</gene>
<dbReference type="Pfam" id="PF05437">
    <property type="entry name" value="AzlD"/>
    <property type="match status" value="1"/>
</dbReference>
<name>A0A6J7NK70_9ZZZZ</name>
<feature type="transmembrane region" description="Helical" evidence="1">
    <location>
        <begin position="12"/>
        <end position="32"/>
    </location>
</feature>
<reference evidence="2" key="1">
    <citation type="submission" date="2020-05" db="EMBL/GenBank/DDBJ databases">
        <authorList>
            <person name="Chiriac C."/>
            <person name="Salcher M."/>
            <person name="Ghai R."/>
            <person name="Kavagutti S V."/>
        </authorList>
    </citation>
    <scope>NUCLEOTIDE SEQUENCE</scope>
</reference>
<keyword evidence="1" id="KW-0812">Transmembrane</keyword>
<organism evidence="2">
    <name type="scientific">freshwater metagenome</name>
    <dbReference type="NCBI Taxonomy" id="449393"/>
    <lineage>
        <taxon>unclassified sequences</taxon>
        <taxon>metagenomes</taxon>
        <taxon>ecological metagenomes</taxon>
    </lineage>
</organism>
<feature type="transmembrane region" description="Helical" evidence="1">
    <location>
        <begin position="89"/>
        <end position="105"/>
    </location>
</feature>
<dbReference type="AlphaFoldDB" id="A0A6J7NK70"/>
<dbReference type="EMBL" id="CAFBOV010000032">
    <property type="protein sequence ID" value="CAB4991152.1"/>
    <property type="molecule type" value="Genomic_DNA"/>
</dbReference>
<sequence>MINQAPENLWSMIIALAATAYLFKIFGLVILGSRQLPKVIDRCLGLIPAALLSALVAKDTFSIGQSLVIDARVAGFAVAVIAAWRRAPLIVVVVLAAGATALVRAI</sequence>